<dbReference type="SUPFAM" id="SSF48726">
    <property type="entry name" value="Immunoglobulin"/>
    <property type="match status" value="1"/>
</dbReference>
<dbReference type="CDD" id="cd00096">
    <property type="entry name" value="Ig"/>
    <property type="match status" value="1"/>
</dbReference>
<evidence type="ECO:0000313" key="2">
    <source>
        <dbReference type="Ensembl" id="ENSSLUP00000007099.1"/>
    </source>
</evidence>
<dbReference type="InterPro" id="IPR036179">
    <property type="entry name" value="Ig-like_dom_sf"/>
</dbReference>
<proteinExistence type="predicted"/>
<dbReference type="PROSITE" id="PS50835">
    <property type="entry name" value="IG_LIKE"/>
    <property type="match status" value="1"/>
</dbReference>
<evidence type="ECO:0000313" key="3">
    <source>
        <dbReference type="Proteomes" id="UP000694568"/>
    </source>
</evidence>
<gene>
    <name evidence="2" type="primary">mxra5a</name>
</gene>
<evidence type="ECO:0000259" key="1">
    <source>
        <dbReference type="PROSITE" id="PS50835"/>
    </source>
</evidence>
<dbReference type="Proteomes" id="UP000694568">
    <property type="component" value="Unplaced"/>
</dbReference>
<protein>
    <submittedName>
        <fullName evidence="2">Matrix remodeling associated 5</fullName>
    </submittedName>
</protein>
<accession>A0A8C9XA72</accession>
<organism evidence="2 3">
    <name type="scientific">Sander lucioperca</name>
    <name type="common">Pike-perch</name>
    <name type="synonym">Perca lucioperca</name>
    <dbReference type="NCBI Taxonomy" id="283035"/>
    <lineage>
        <taxon>Eukaryota</taxon>
        <taxon>Metazoa</taxon>
        <taxon>Chordata</taxon>
        <taxon>Craniata</taxon>
        <taxon>Vertebrata</taxon>
        <taxon>Euteleostomi</taxon>
        <taxon>Actinopterygii</taxon>
        <taxon>Neopterygii</taxon>
        <taxon>Teleostei</taxon>
        <taxon>Neoteleostei</taxon>
        <taxon>Acanthomorphata</taxon>
        <taxon>Eupercaria</taxon>
        <taxon>Perciformes</taxon>
        <taxon>Percoidei</taxon>
        <taxon>Percidae</taxon>
        <taxon>Luciopercinae</taxon>
        <taxon>Sander</taxon>
    </lineage>
</organism>
<dbReference type="InterPro" id="IPR013783">
    <property type="entry name" value="Ig-like_fold"/>
</dbReference>
<dbReference type="Ensembl" id="ENSSLUT00000007294.1">
    <property type="protein sequence ID" value="ENSSLUP00000007099.1"/>
    <property type="gene ID" value="ENSSLUG00000003163.1"/>
</dbReference>
<sequence length="128" mass="13872">MGIKDLAVMPFYLSVQESSSPPPGEDASITSIEGFIGLLLHCLTNAKPFRLTWTLPSGVVLNRPQRAGRYAVLANGTLSIHQVSVYDRGLYGCRAANEYGSSQLSVIVLFIMECLHTVCPKNCPVKSS</sequence>
<dbReference type="AlphaFoldDB" id="A0A8C9XA72"/>
<feature type="domain" description="Ig-like" evidence="1">
    <location>
        <begin position="10"/>
        <end position="105"/>
    </location>
</feature>
<reference evidence="2" key="1">
    <citation type="submission" date="2025-08" db="UniProtKB">
        <authorList>
            <consortium name="Ensembl"/>
        </authorList>
    </citation>
    <scope>IDENTIFICATION</scope>
</reference>
<dbReference type="InterPro" id="IPR013098">
    <property type="entry name" value="Ig_I-set"/>
</dbReference>
<dbReference type="InterPro" id="IPR007110">
    <property type="entry name" value="Ig-like_dom"/>
</dbReference>
<name>A0A8C9XA72_SANLU</name>
<keyword evidence="3" id="KW-1185">Reference proteome</keyword>
<dbReference type="Pfam" id="PF07679">
    <property type="entry name" value="I-set"/>
    <property type="match status" value="1"/>
</dbReference>
<reference evidence="2" key="2">
    <citation type="submission" date="2025-09" db="UniProtKB">
        <authorList>
            <consortium name="Ensembl"/>
        </authorList>
    </citation>
    <scope>IDENTIFICATION</scope>
</reference>
<dbReference type="Gene3D" id="2.60.40.10">
    <property type="entry name" value="Immunoglobulins"/>
    <property type="match status" value="1"/>
</dbReference>
<dbReference type="GeneTree" id="ENSGT00940000159942"/>